<evidence type="ECO:0000256" key="2">
    <source>
        <dbReference type="ARBA" id="ARBA00022670"/>
    </source>
</evidence>
<dbReference type="EMBL" id="MCGR01000040">
    <property type="protein sequence ID" value="ORY74767.1"/>
    <property type="molecule type" value="Genomic_DNA"/>
</dbReference>
<dbReference type="InterPro" id="IPR047217">
    <property type="entry name" value="S49_SppA_67K_type_N"/>
</dbReference>
<evidence type="ECO:0000256" key="4">
    <source>
        <dbReference type="ARBA" id="ARBA00022825"/>
    </source>
</evidence>
<dbReference type="GO" id="GO:0008236">
    <property type="term" value="F:serine-type peptidase activity"/>
    <property type="evidence" value="ECO:0007669"/>
    <property type="project" value="UniProtKB-KW"/>
</dbReference>
<dbReference type="Gene3D" id="3.90.226.10">
    <property type="entry name" value="2-enoyl-CoA Hydratase, Chain A, domain 1"/>
    <property type="match status" value="2"/>
</dbReference>
<dbReference type="OrthoDB" id="45421at2759"/>
<dbReference type="PANTHER" id="PTHR33209:SF1">
    <property type="entry name" value="PEPTIDASE S49 DOMAIN-CONTAINING PROTEIN"/>
    <property type="match status" value="1"/>
</dbReference>
<dbReference type="Pfam" id="PF01343">
    <property type="entry name" value="Peptidase_S49"/>
    <property type="match status" value="2"/>
</dbReference>
<dbReference type="GO" id="GO:0006465">
    <property type="term" value="P:signal peptide processing"/>
    <property type="evidence" value="ECO:0007669"/>
    <property type="project" value="InterPro"/>
</dbReference>
<feature type="compositionally biased region" description="Pro residues" evidence="6">
    <location>
        <begin position="1"/>
        <end position="15"/>
    </location>
</feature>
<dbReference type="Proteomes" id="UP000193467">
    <property type="component" value="Unassembled WGS sequence"/>
</dbReference>
<feature type="active site" description="Nucleophile" evidence="5">
    <location>
        <position position="467"/>
    </location>
</feature>
<organism evidence="8 9">
    <name type="scientific">Leucosporidium creatinivorum</name>
    <dbReference type="NCBI Taxonomy" id="106004"/>
    <lineage>
        <taxon>Eukaryota</taxon>
        <taxon>Fungi</taxon>
        <taxon>Dikarya</taxon>
        <taxon>Basidiomycota</taxon>
        <taxon>Pucciniomycotina</taxon>
        <taxon>Microbotryomycetes</taxon>
        <taxon>Leucosporidiales</taxon>
        <taxon>Leucosporidium</taxon>
    </lineage>
</organism>
<comment type="similarity">
    <text evidence="1">Belongs to the peptidase S49 family.</text>
</comment>
<evidence type="ECO:0000313" key="9">
    <source>
        <dbReference type="Proteomes" id="UP000193467"/>
    </source>
</evidence>
<dbReference type="CDD" id="cd07023">
    <property type="entry name" value="S49_Sppa_N_C"/>
    <property type="match status" value="1"/>
</dbReference>
<keyword evidence="4" id="KW-0720">Serine protease</keyword>
<dbReference type="PANTHER" id="PTHR33209">
    <property type="entry name" value="PROTEASE 4"/>
    <property type="match status" value="1"/>
</dbReference>
<protein>
    <recommendedName>
        <fullName evidence="7">Peptidase S49 domain-containing protein</fullName>
    </recommendedName>
</protein>
<keyword evidence="3" id="KW-0378">Hydrolase</keyword>
<feature type="active site" description="Proton donor/acceptor" evidence="5">
    <location>
        <position position="265"/>
    </location>
</feature>
<evidence type="ECO:0000259" key="7">
    <source>
        <dbReference type="Pfam" id="PF01343"/>
    </source>
</evidence>
<dbReference type="CDD" id="cd07018">
    <property type="entry name" value="S49_SppA_67K_type"/>
    <property type="match status" value="1"/>
</dbReference>
<evidence type="ECO:0000256" key="5">
    <source>
        <dbReference type="PIRSR" id="PIRSR001217-1"/>
    </source>
</evidence>
<sequence>MSSEIPTPPPPPPQPQAAGGGSATATGSTTLPPRPATPGVGLISRVTSSRSYHTATKLWAWRRAILLGVGTSYALLKYSQAKAAARKRDAVHDKTYLYWKLYDGGIVEAKSTGSNLNYLLTSSQGGSPEEPPRVMTLFDVIRTLKFIEADDRIHGIIADFSHISVPTVPSYTLGLAQLEEIQDALLELRRVKQERLGKDGWRTVAWTDSFQSQGQYLFASAFDEIYTQPTGEVPLVGMGSTTPFFGRLAKWLGIEVHAEARNEYKSFVQPVSSERGDETRKPQKENQTELLTDLNSNLLTYIARNRFPQHAGQAGLDHVKDLSQRGPYTATEAVSVGLLNGTGYRQDVLDSVLEPNVGGDEDRKVQGLYHYARVMEKAVEKRVAEAIDIGVVYLLGTIGDPGEFGTAAVVRGLKEAGEDPTIGAVVLRIDSGGGGVVESDTIWAAVRDLREKYGKTVVASFGNASASGGYLVSTHTDAIIAAPSTVTGSIGVASLRPTFLTAFFDRFHITLDSFFTGSRSQDVTHRLEGDELVRHKAHVDEMYADFKNRVCEGRGIDREVIELIAGGRVMTGLKAF</sequence>
<feature type="non-terminal residue" evidence="8">
    <location>
        <position position="576"/>
    </location>
</feature>
<keyword evidence="9" id="KW-1185">Reference proteome</keyword>
<keyword evidence="2" id="KW-0645">Protease</keyword>
<comment type="caution">
    <text evidence="8">The sequence shown here is derived from an EMBL/GenBank/DDBJ whole genome shotgun (WGS) entry which is preliminary data.</text>
</comment>
<evidence type="ECO:0000256" key="6">
    <source>
        <dbReference type="SAM" id="MobiDB-lite"/>
    </source>
</evidence>
<evidence type="ECO:0000256" key="3">
    <source>
        <dbReference type="ARBA" id="ARBA00022801"/>
    </source>
</evidence>
<gene>
    <name evidence="8" type="ORF">BCR35DRAFT_268239</name>
</gene>
<dbReference type="SUPFAM" id="SSF52096">
    <property type="entry name" value="ClpP/crotonase"/>
    <property type="match status" value="2"/>
</dbReference>
<dbReference type="InterPro" id="IPR047272">
    <property type="entry name" value="S49_SppA_C"/>
</dbReference>
<dbReference type="InterPro" id="IPR002142">
    <property type="entry name" value="Peptidase_S49"/>
</dbReference>
<name>A0A1Y2ET97_9BASI</name>
<feature type="domain" description="Peptidase S49" evidence="7">
    <location>
        <begin position="452"/>
        <end position="575"/>
    </location>
</feature>
<reference evidence="8 9" key="1">
    <citation type="submission" date="2016-07" db="EMBL/GenBank/DDBJ databases">
        <title>Pervasive Adenine N6-methylation of Active Genes in Fungi.</title>
        <authorList>
            <consortium name="DOE Joint Genome Institute"/>
            <person name="Mondo S.J."/>
            <person name="Dannebaum R.O."/>
            <person name="Kuo R.C."/>
            <person name="Labutti K."/>
            <person name="Haridas S."/>
            <person name="Kuo A."/>
            <person name="Salamov A."/>
            <person name="Ahrendt S.R."/>
            <person name="Lipzen A."/>
            <person name="Sullivan W."/>
            <person name="Andreopoulos W.B."/>
            <person name="Clum A."/>
            <person name="Lindquist E."/>
            <person name="Daum C."/>
            <person name="Ramamoorthy G.K."/>
            <person name="Gryganskyi A."/>
            <person name="Culley D."/>
            <person name="Magnuson J.K."/>
            <person name="James T.Y."/>
            <person name="O'Malley M.A."/>
            <person name="Stajich J.E."/>
            <person name="Spatafora J.W."/>
            <person name="Visel A."/>
            <person name="Grigoriev I.V."/>
        </authorList>
    </citation>
    <scope>NUCLEOTIDE SEQUENCE [LARGE SCALE GENOMIC DNA]</scope>
    <source>
        <strain evidence="8 9">62-1032</strain>
    </source>
</reference>
<dbReference type="InterPro" id="IPR029045">
    <property type="entry name" value="ClpP/crotonase-like_dom_sf"/>
</dbReference>
<dbReference type="STRING" id="106004.A0A1Y2ET97"/>
<proteinExistence type="inferred from homology"/>
<feature type="domain" description="Peptidase S49" evidence="7">
    <location>
        <begin position="201"/>
        <end position="351"/>
    </location>
</feature>
<dbReference type="InParanoid" id="A0A1Y2ET97"/>
<evidence type="ECO:0000256" key="1">
    <source>
        <dbReference type="ARBA" id="ARBA00008683"/>
    </source>
</evidence>
<dbReference type="AlphaFoldDB" id="A0A1Y2ET97"/>
<accession>A0A1Y2ET97</accession>
<dbReference type="InterPro" id="IPR004634">
    <property type="entry name" value="Pept_S49_pIV"/>
</dbReference>
<evidence type="ECO:0000313" key="8">
    <source>
        <dbReference type="EMBL" id="ORY74767.1"/>
    </source>
</evidence>
<feature type="region of interest" description="Disordered" evidence="6">
    <location>
        <begin position="1"/>
        <end position="41"/>
    </location>
</feature>
<dbReference type="PIRSF" id="PIRSF001217">
    <property type="entry name" value="Protease_4_SppA"/>
    <property type="match status" value="1"/>
</dbReference>
<dbReference type="GO" id="GO:0016020">
    <property type="term" value="C:membrane"/>
    <property type="evidence" value="ECO:0007669"/>
    <property type="project" value="InterPro"/>
</dbReference>